<comment type="caution">
    <text evidence="2">The sequence shown here is derived from an EMBL/GenBank/DDBJ whole genome shotgun (WGS) entry which is preliminary data.</text>
</comment>
<dbReference type="SUPFAM" id="SSF53955">
    <property type="entry name" value="Lysozyme-like"/>
    <property type="match status" value="1"/>
</dbReference>
<protein>
    <submittedName>
        <fullName evidence="2">Glucosaminidase domain-containing protein</fullName>
    </submittedName>
</protein>
<dbReference type="Gene3D" id="1.10.530.10">
    <property type="match status" value="1"/>
</dbReference>
<feature type="domain" description="Mannosyl-glycoprotein endo-beta-N-acetylglucosamidase-like" evidence="1">
    <location>
        <begin position="106"/>
        <end position="173"/>
    </location>
</feature>
<evidence type="ECO:0000313" key="2">
    <source>
        <dbReference type="EMBL" id="MCD4839678.1"/>
    </source>
</evidence>
<dbReference type="Pfam" id="PF01832">
    <property type="entry name" value="Glucosaminidase"/>
    <property type="match status" value="1"/>
</dbReference>
<reference evidence="2 3" key="1">
    <citation type="journal article" date="2023" name="Antonie Van Leeuwenhoek">
        <title>Unveiling the genomic potential of a novel thermostable glycoside hydrolases producing Neobacillus sedimentimangrovi UE25.</title>
        <authorList>
            <person name="Ejaz U."/>
            <person name="Saleem F."/>
            <person name="Rashid R."/>
            <person name="Hasan K.A."/>
            <person name="Syed M.N."/>
            <person name="Sohail M."/>
        </authorList>
    </citation>
    <scope>NUCLEOTIDE SEQUENCE [LARGE SCALE GENOMIC DNA]</scope>
    <source>
        <strain evidence="2 3">UE25</strain>
    </source>
</reference>
<dbReference type="Proteomes" id="UP001162836">
    <property type="component" value="Unassembled WGS sequence"/>
</dbReference>
<dbReference type="RefSeq" id="WP_231315054.1">
    <property type="nucleotide sequence ID" value="NZ_JAJODE010000037.1"/>
</dbReference>
<organism evidence="2 3">
    <name type="scientific">Neobacillus sedimentimangrovi</name>
    <dbReference type="NCBI Taxonomy" id="2699460"/>
    <lineage>
        <taxon>Bacteria</taxon>
        <taxon>Bacillati</taxon>
        <taxon>Bacillota</taxon>
        <taxon>Bacilli</taxon>
        <taxon>Bacillales</taxon>
        <taxon>Bacillaceae</taxon>
        <taxon>Neobacillus</taxon>
    </lineage>
</organism>
<keyword evidence="3" id="KW-1185">Reference proteome</keyword>
<dbReference type="InterPro" id="IPR023346">
    <property type="entry name" value="Lysozyme-like_dom_sf"/>
</dbReference>
<name>A0ABS8QK66_9BACI</name>
<evidence type="ECO:0000259" key="1">
    <source>
        <dbReference type="Pfam" id="PF01832"/>
    </source>
</evidence>
<dbReference type="EMBL" id="JAJODE010000037">
    <property type="protein sequence ID" value="MCD4839678.1"/>
    <property type="molecule type" value="Genomic_DNA"/>
</dbReference>
<evidence type="ECO:0000313" key="3">
    <source>
        <dbReference type="Proteomes" id="UP001162836"/>
    </source>
</evidence>
<proteinExistence type="predicted"/>
<accession>A0ABS8QK66</accession>
<dbReference type="InterPro" id="IPR002901">
    <property type="entry name" value="MGlyc_endo_b_GlcNAc-like_dom"/>
</dbReference>
<gene>
    <name evidence="2" type="ORF">LRS37_12550</name>
</gene>
<sequence>MFIGDDWLTKTMMINTISRNEKLRSQMGATLNSDNLFSTILNQLLIQQEQQNQKTIEVAPIINNLPSMDSIESRHISQNDSLRYEPVSPEKLNHQLKGKLAGMGEVFVQAGQRYNINPALLAAIAMHETGNGKSRAAMVKNNVAGMMGPNGLKHYQSVEDSIMDMARNLSKNYLDKGLTTISKIGGKYAPIGAKNDPTGLNNHWVSGVNRFFYQFKV</sequence>